<dbReference type="SMART" id="SM00418">
    <property type="entry name" value="HTH_ARSR"/>
    <property type="match status" value="1"/>
</dbReference>
<dbReference type="InterPro" id="IPR036388">
    <property type="entry name" value="WH-like_DNA-bd_sf"/>
</dbReference>
<dbReference type="GO" id="GO:0003677">
    <property type="term" value="F:DNA binding"/>
    <property type="evidence" value="ECO:0007669"/>
    <property type="project" value="UniProtKB-KW"/>
</dbReference>
<sequence>MNSSSESLEAACQALESVYDDVDGAVAGLEDRRPTDGRATTQATVFGALANEHRVRILEALREGELCACELQVVLEAPQSTVATHLRTLRDAGLVKGRKKGKWTYYRIADTAVFELLDLGAAVDVPADD</sequence>
<evidence type="ECO:0000256" key="1">
    <source>
        <dbReference type="ARBA" id="ARBA00023015"/>
    </source>
</evidence>
<evidence type="ECO:0000313" key="5">
    <source>
        <dbReference type="EMBL" id="ELY40737.1"/>
    </source>
</evidence>
<reference evidence="5 6" key="1">
    <citation type="journal article" date="2014" name="PLoS Genet.">
        <title>Phylogenetically driven sequencing of extremely halophilic archaea reveals strategies for static and dynamic osmo-response.</title>
        <authorList>
            <person name="Becker E.A."/>
            <person name="Seitzer P.M."/>
            <person name="Tritt A."/>
            <person name="Larsen D."/>
            <person name="Krusor M."/>
            <person name="Yao A.I."/>
            <person name="Wu D."/>
            <person name="Madern D."/>
            <person name="Eisen J.A."/>
            <person name="Darling A.E."/>
            <person name="Facciotti M.T."/>
        </authorList>
    </citation>
    <scope>NUCLEOTIDE SEQUENCE [LARGE SCALE GENOMIC DNA]</scope>
    <source>
        <strain evidence="5 6">GA33</strain>
    </source>
</reference>
<name>L9VUS1_9EURY</name>
<dbReference type="InterPro" id="IPR001845">
    <property type="entry name" value="HTH_ArsR_DNA-bd_dom"/>
</dbReference>
<dbReference type="PRINTS" id="PR00778">
    <property type="entry name" value="HTHARSR"/>
</dbReference>
<dbReference type="Proteomes" id="UP000011599">
    <property type="component" value="Unassembled WGS sequence"/>
</dbReference>
<dbReference type="InterPro" id="IPR011991">
    <property type="entry name" value="ArsR-like_HTH"/>
</dbReference>
<dbReference type="InterPro" id="IPR036390">
    <property type="entry name" value="WH_DNA-bd_sf"/>
</dbReference>
<keyword evidence="3" id="KW-0804">Transcription</keyword>
<dbReference type="STRING" id="1114856.GCA_000383975_02650"/>
<protein>
    <submittedName>
        <fullName evidence="5">ArsR family transcriptional regulator</fullName>
    </submittedName>
</protein>
<dbReference type="RefSeq" id="WP_006090058.1">
    <property type="nucleotide sequence ID" value="NZ_AOHW01000031.1"/>
</dbReference>
<evidence type="ECO:0000256" key="3">
    <source>
        <dbReference type="ARBA" id="ARBA00023163"/>
    </source>
</evidence>
<dbReference type="PANTHER" id="PTHR43132">
    <property type="entry name" value="ARSENICAL RESISTANCE OPERON REPRESSOR ARSR-RELATED"/>
    <property type="match status" value="1"/>
</dbReference>
<keyword evidence="6" id="KW-1185">Reference proteome</keyword>
<evidence type="ECO:0000259" key="4">
    <source>
        <dbReference type="PROSITE" id="PS50987"/>
    </source>
</evidence>
<keyword evidence="2" id="KW-0238">DNA-binding</keyword>
<comment type="caution">
    <text evidence="5">The sequence shown here is derived from an EMBL/GenBank/DDBJ whole genome shotgun (WGS) entry which is preliminary data.</text>
</comment>
<keyword evidence="1" id="KW-0805">Transcription regulation</keyword>
<dbReference type="EMBL" id="AOHW01000031">
    <property type="protein sequence ID" value="ELY40737.1"/>
    <property type="molecule type" value="Genomic_DNA"/>
</dbReference>
<dbReference type="SUPFAM" id="SSF46785">
    <property type="entry name" value="Winged helix' DNA-binding domain"/>
    <property type="match status" value="1"/>
</dbReference>
<feature type="domain" description="HTH arsR-type" evidence="4">
    <location>
        <begin position="34"/>
        <end position="128"/>
    </location>
</feature>
<accession>L9VUS1</accession>
<dbReference type="InterPro" id="IPR051011">
    <property type="entry name" value="Metal_resp_trans_reg"/>
</dbReference>
<dbReference type="PROSITE" id="PS50987">
    <property type="entry name" value="HTH_ARSR_2"/>
    <property type="match status" value="1"/>
</dbReference>
<dbReference type="Gene3D" id="1.10.10.10">
    <property type="entry name" value="Winged helix-like DNA-binding domain superfamily/Winged helix DNA-binding domain"/>
    <property type="match status" value="1"/>
</dbReference>
<gene>
    <name evidence="5" type="ORF">C496_11138</name>
</gene>
<proteinExistence type="predicted"/>
<dbReference type="AlphaFoldDB" id="L9VUS1"/>
<dbReference type="PANTHER" id="PTHR43132:SF2">
    <property type="entry name" value="ARSENICAL RESISTANCE OPERON REPRESSOR ARSR-RELATED"/>
    <property type="match status" value="1"/>
</dbReference>
<dbReference type="CDD" id="cd00090">
    <property type="entry name" value="HTH_ARSR"/>
    <property type="match status" value="1"/>
</dbReference>
<dbReference type="OrthoDB" id="162372at2157"/>
<evidence type="ECO:0000313" key="6">
    <source>
        <dbReference type="Proteomes" id="UP000011599"/>
    </source>
</evidence>
<evidence type="ECO:0000256" key="2">
    <source>
        <dbReference type="ARBA" id="ARBA00023125"/>
    </source>
</evidence>
<dbReference type="eggNOG" id="arCOG01681">
    <property type="taxonomic scope" value="Archaea"/>
</dbReference>
<dbReference type="PATRIC" id="fig|1114856.3.peg.2318"/>
<organism evidence="5 6">
    <name type="scientific">Natronorubrum tibetense GA33</name>
    <dbReference type="NCBI Taxonomy" id="1114856"/>
    <lineage>
        <taxon>Archaea</taxon>
        <taxon>Methanobacteriati</taxon>
        <taxon>Methanobacteriota</taxon>
        <taxon>Stenosarchaea group</taxon>
        <taxon>Halobacteria</taxon>
        <taxon>Halobacteriales</taxon>
        <taxon>Natrialbaceae</taxon>
        <taxon>Natronorubrum</taxon>
    </lineage>
</organism>
<dbReference type="NCBIfam" id="NF033788">
    <property type="entry name" value="HTH_metalloreg"/>
    <property type="match status" value="1"/>
</dbReference>
<dbReference type="GO" id="GO:0003700">
    <property type="term" value="F:DNA-binding transcription factor activity"/>
    <property type="evidence" value="ECO:0007669"/>
    <property type="project" value="InterPro"/>
</dbReference>
<dbReference type="Pfam" id="PF01022">
    <property type="entry name" value="HTH_5"/>
    <property type="match status" value="1"/>
</dbReference>